<name>A0AA88DCS4_FICCA</name>
<reference evidence="2" key="1">
    <citation type="submission" date="2023-07" db="EMBL/GenBank/DDBJ databases">
        <title>draft genome sequence of fig (Ficus carica).</title>
        <authorList>
            <person name="Takahashi T."/>
            <person name="Nishimura K."/>
        </authorList>
    </citation>
    <scope>NUCLEOTIDE SEQUENCE</scope>
</reference>
<keyword evidence="3" id="KW-1185">Reference proteome</keyword>
<proteinExistence type="predicted"/>
<feature type="region of interest" description="Disordered" evidence="1">
    <location>
        <begin position="1"/>
        <end position="43"/>
    </location>
</feature>
<dbReference type="EMBL" id="BTGU01000037">
    <property type="protein sequence ID" value="GMN51446.1"/>
    <property type="molecule type" value="Genomic_DNA"/>
</dbReference>
<accession>A0AA88DCS4</accession>
<comment type="caution">
    <text evidence="2">The sequence shown here is derived from an EMBL/GenBank/DDBJ whole genome shotgun (WGS) entry which is preliminary data.</text>
</comment>
<evidence type="ECO:0000313" key="2">
    <source>
        <dbReference type="EMBL" id="GMN51446.1"/>
    </source>
</evidence>
<dbReference type="AlphaFoldDB" id="A0AA88DCS4"/>
<gene>
    <name evidence="2" type="ORF">TIFTF001_020605</name>
</gene>
<evidence type="ECO:0000256" key="1">
    <source>
        <dbReference type="SAM" id="MobiDB-lite"/>
    </source>
</evidence>
<evidence type="ECO:0000313" key="3">
    <source>
        <dbReference type="Proteomes" id="UP001187192"/>
    </source>
</evidence>
<dbReference type="Gramene" id="FCD_00031424-RA">
    <property type="protein sequence ID" value="FCD_00031424-RA:cds"/>
    <property type="gene ID" value="FCD_00031424"/>
</dbReference>
<organism evidence="2 3">
    <name type="scientific">Ficus carica</name>
    <name type="common">Common fig</name>
    <dbReference type="NCBI Taxonomy" id="3494"/>
    <lineage>
        <taxon>Eukaryota</taxon>
        <taxon>Viridiplantae</taxon>
        <taxon>Streptophyta</taxon>
        <taxon>Embryophyta</taxon>
        <taxon>Tracheophyta</taxon>
        <taxon>Spermatophyta</taxon>
        <taxon>Magnoliopsida</taxon>
        <taxon>eudicotyledons</taxon>
        <taxon>Gunneridae</taxon>
        <taxon>Pentapetalae</taxon>
        <taxon>rosids</taxon>
        <taxon>fabids</taxon>
        <taxon>Rosales</taxon>
        <taxon>Moraceae</taxon>
        <taxon>Ficeae</taxon>
        <taxon>Ficus</taxon>
    </lineage>
</organism>
<sequence>MVGFAAASNDSSAARAPTPTADRKRDISIPTHGGANTGHLSSA</sequence>
<dbReference type="Proteomes" id="UP001187192">
    <property type="component" value="Unassembled WGS sequence"/>
</dbReference>
<protein>
    <submittedName>
        <fullName evidence="2">Uncharacterized protein</fullName>
    </submittedName>
</protein>
<feature type="compositionally biased region" description="Low complexity" evidence="1">
    <location>
        <begin position="1"/>
        <end position="16"/>
    </location>
</feature>